<evidence type="ECO:0000313" key="3">
    <source>
        <dbReference type="EMBL" id="OPJ59006.1"/>
    </source>
</evidence>
<evidence type="ECO:0000313" key="4">
    <source>
        <dbReference type="Proteomes" id="UP000190080"/>
    </source>
</evidence>
<dbReference type="Proteomes" id="UP000190080">
    <property type="component" value="Unassembled WGS sequence"/>
</dbReference>
<dbReference type="EMBL" id="MZGV01000052">
    <property type="protein sequence ID" value="OPJ59006.1"/>
    <property type="molecule type" value="Genomic_DNA"/>
</dbReference>
<dbReference type="InterPro" id="IPR019734">
    <property type="entry name" value="TPR_rpt"/>
</dbReference>
<dbReference type="SUPFAM" id="SSF47413">
    <property type="entry name" value="lambda repressor-like DNA-binding domains"/>
    <property type="match status" value="1"/>
</dbReference>
<dbReference type="Gene3D" id="1.10.260.40">
    <property type="entry name" value="lambda repressor-like DNA-binding domains"/>
    <property type="match status" value="1"/>
</dbReference>
<dbReference type="SUPFAM" id="SSF48452">
    <property type="entry name" value="TPR-like"/>
    <property type="match status" value="1"/>
</dbReference>
<evidence type="ECO:0000259" key="2">
    <source>
        <dbReference type="PROSITE" id="PS50943"/>
    </source>
</evidence>
<accession>A0A1V4IGE4</accession>
<keyword evidence="4" id="KW-1185">Reference proteome</keyword>
<dbReference type="InterPro" id="IPR011990">
    <property type="entry name" value="TPR-like_helical_dom_sf"/>
</dbReference>
<dbReference type="InterPro" id="IPR010982">
    <property type="entry name" value="Lambda_DNA-bd_dom_sf"/>
</dbReference>
<dbReference type="PROSITE" id="PS50943">
    <property type="entry name" value="HTH_CROC1"/>
    <property type="match status" value="1"/>
</dbReference>
<feature type="repeat" description="TPR" evidence="1">
    <location>
        <begin position="389"/>
        <end position="422"/>
    </location>
</feature>
<dbReference type="CDD" id="cd00093">
    <property type="entry name" value="HTH_XRE"/>
    <property type="match status" value="1"/>
</dbReference>
<dbReference type="STRING" id="1450648.CLORY_34960"/>
<dbReference type="GO" id="GO:0003677">
    <property type="term" value="F:DNA binding"/>
    <property type="evidence" value="ECO:0007669"/>
    <property type="project" value="InterPro"/>
</dbReference>
<name>A0A1V4IGE4_9CLOT</name>
<dbReference type="OrthoDB" id="2986817at2"/>
<evidence type="ECO:0000256" key="1">
    <source>
        <dbReference type="PROSITE-ProRule" id="PRU00339"/>
    </source>
</evidence>
<organism evidence="3 4">
    <name type="scientific">Clostridium oryzae</name>
    <dbReference type="NCBI Taxonomy" id="1450648"/>
    <lineage>
        <taxon>Bacteria</taxon>
        <taxon>Bacillati</taxon>
        <taxon>Bacillota</taxon>
        <taxon>Clostridia</taxon>
        <taxon>Eubacteriales</taxon>
        <taxon>Clostridiaceae</taxon>
        <taxon>Clostridium</taxon>
    </lineage>
</organism>
<keyword evidence="1" id="KW-0802">TPR repeat</keyword>
<proteinExistence type="predicted"/>
<gene>
    <name evidence="3" type="ORF">CLORY_34960</name>
</gene>
<dbReference type="PROSITE" id="PS50005">
    <property type="entry name" value="TPR"/>
    <property type="match status" value="1"/>
</dbReference>
<dbReference type="SMART" id="SM00028">
    <property type="entry name" value="TPR"/>
    <property type="match status" value="3"/>
</dbReference>
<protein>
    <submittedName>
        <fullName evidence="3">Helix-turn-helix domain protein</fullName>
    </submittedName>
</protein>
<dbReference type="InterPro" id="IPR001387">
    <property type="entry name" value="Cro/C1-type_HTH"/>
</dbReference>
<dbReference type="Gene3D" id="1.25.40.10">
    <property type="entry name" value="Tetratricopeptide repeat domain"/>
    <property type="match status" value="2"/>
</dbReference>
<feature type="domain" description="HTH cro/C1-type" evidence="2">
    <location>
        <begin position="10"/>
        <end position="63"/>
    </location>
</feature>
<sequence>MEILTTGEKIKRTRIYKGLTLKELCGDKISVSKLSCIENDKAEAEPEILRYIAKILDMDYKYLVDNISNQISRNIEELKNIDISRDNNLMDLQYNLNYAVENQCYSQAFTLMHMLYDYYLIKEQKDDLQKLTSQYVDILNKTNSSENRVTYLFDVGRYFFISEEYSQALTYYNGAEKYAAKCNDVIISQILYIVQCEIKCMLNMNNYTMAEAKVMELEEVIVNNPGITEAEMADIYHTIAIVYFKNNKDKFIEFSDKAIEAFGDNYYSKCNALCDYSVLCFRAGEMQEGLKYINKGIGLFPRDNSEEQARYFIEAIGQLIKYEFIDEAEEICDDALNLSIILDNNIFIERSYYYKSIIMLKKGEFSSAEMYMNLSSDALFKYASKRERYERYIELGSMYHKINQTKEAIKYFSLALKIKRSLAI</sequence>
<dbReference type="RefSeq" id="WP_079426846.1">
    <property type="nucleotide sequence ID" value="NZ_MZGV01000052.1"/>
</dbReference>
<comment type="caution">
    <text evidence="3">The sequence shown here is derived from an EMBL/GenBank/DDBJ whole genome shotgun (WGS) entry which is preliminary data.</text>
</comment>
<reference evidence="3 4" key="1">
    <citation type="submission" date="2017-03" db="EMBL/GenBank/DDBJ databases">
        <title>Genome sequence of Clostridium oryzae DSM 28571.</title>
        <authorList>
            <person name="Poehlein A."/>
            <person name="Daniel R."/>
        </authorList>
    </citation>
    <scope>NUCLEOTIDE SEQUENCE [LARGE SCALE GENOMIC DNA]</scope>
    <source>
        <strain evidence="3 4">DSM 28571</strain>
    </source>
</reference>
<dbReference type="AlphaFoldDB" id="A0A1V4IGE4"/>